<feature type="transmembrane region" description="Helical" evidence="1">
    <location>
        <begin position="7"/>
        <end position="29"/>
    </location>
</feature>
<sequence>MNRFRGFTLVEIIVAIAILIIIMIAVSSFQYNVINYNRSGAVALTNAQEIQALLKIMTKEMRSMEQGSDGAYPLIATATSSITFFADVDNNSNKERVRYYIATTTLYRGVIKPVGSPATYPSNMETKKILITGIRNSPTSPIFEYFDAMYSGTSSPMSYPLNLTSIRLVKTTLTIDTDPAKSPVLRTFTTQVGLRNLKDNL</sequence>
<evidence type="ECO:0000313" key="3">
    <source>
        <dbReference type="Proteomes" id="UP000178089"/>
    </source>
</evidence>
<dbReference type="AlphaFoldDB" id="A0A1G2N186"/>
<reference evidence="2 3" key="1">
    <citation type="journal article" date="2016" name="Nat. Commun.">
        <title>Thousands of microbial genomes shed light on interconnected biogeochemical processes in an aquifer system.</title>
        <authorList>
            <person name="Anantharaman K."/>
            <person name="Brown C.T."/>
            <person name="Hug L.A."/>
            <person name="Sharon I."/>
            <person name="Castelle C.J."/>
            <person name="Probst A.J."/>
            <person name="Thomas B.C."/>
            <person name="Singh A."/>
            <person name="Wilkins M.J."/>
            <person name="Karaoz U."/>
            <person name="Brodie E.L."/>
            <person name="Williams K.H."/>
            <person name="Hubbard S.S."/>
            <person name="Banfield J.F."/>
        </authorList>
    </citation>
    <scope>NUCLEOTIDE SEQUENCE [LARGE SCALE GENOMIC DNA]</scope>
</reference>
<name>A0A1G2N186_9BACT</name>
<dbReference type="EMBL" id="MHRT01000001">
    <property type="protein sequence ID" value="OHA29793.1"/>
    <property type="molecule type" value="Genomic_DNA"/>
</dbReference>
<comment type="caution">
    <text evidence="2">The sequence shown here is derived from an EMBL/GenBank/DDBJ whole genome shotgun (WGS) entry which is preliminary data.</text>
</comment>
<keyword evidence="1" id="KW-1133">Transmembrane helix</keyword>
<accession>A0A1G2N186</accession>
<dbReference type="NCBIfam" id="TIGR02532">
    <property type="entry name" value="IV_pilin_GFxxxE"/>
    <property type="match status" value="1"/>
</dbReference>
<dbReference type="Proteomes" id="UP000178089">
    <property type="component" value="Unassembled WGS sequence"/>
</dbReference>
<evidence type="ECO:0000313" key="2">
    <source>
        <dbReference type="EMBL" id="OHA29793.1"/>
    </source>
</evidence>
<proteinExistence type="predicted"/>
<organism evidence="2 3">
    <name type="scientific">Candidatus Taylorbacteria bacterium RIFCSPHIGHO2_12_FULL_45_16</name>
    <dbReference type="NCBI Taxonomy" id="1802315"/>
    <lineage>
        <taxon>Bacteria</taxon>
        <taxon>Candidatus Tayloriibacteriota</taxon>
    </lineage>
</organism>
<gene>
    <name evidence="2" type="ORF">A3F51_03675</name>
</gene>
<keyword evidence="1" id="KW-0812">Transmembrane</keyword>
<dbReference type="InterPro" id="IPR045584">
    <property type="entry name" value="Pilin-like"/>
</dbReference>
<keyword evidence="1" id="KW-0472">Membrane</keyword>
<evidence type="ECO:0000256" key="1">
    <source>
        <dbReference type="SAM" id="Phobius"/>
    </source>
</evidence>
<dbReference type="InterPro" id="IPR012902">
    <property type="entry name" value="N_methyl_site"/>
</dbReference>
<dbReference type="SUPFAM" id="SSF54523">
    <property type="entry name" value="Pili subunits"/>
    <property type="match status" value="1"/>
</dbReference>
<dbReference type="STRING" id="1802315.A3F51_03675"/>
<dbReference type="PROSITE" id="PS00409">
    <property type="entry name" value="PROKAR_NTER_METHYL"/>
    <property type="match status" value="1"/>
</dbReference>
<dbReference type="Pfam" id="PF07963">
    <property type="entry name" value="N_methyl"/>
    <property type="match status" value="1"/>
</dbReference>
<evidence type="ECO:0008006" key="4">
    <source>
        <dbReference type="Google" id="ProtNLM"/>
    </source>
</evidence>
<protein>
    <recommendedName>
        <fullName evidence="4">Type II secretion system protein J</fullName>
    </recommendedName>
</protein>
<dbReference type="Gene3D" id="3.30.700.10">
    <property type="entry name" value="Glycoprotein, Type 4 Pilin"/>
    <property type="match status" value="1"/>
</dbReference>